<evidence type="ECO:0000313" key="2">
    <source>
        <dbReference type="EMBL" id="STX43341.1"/>
    </source>
</evidence>
<evidence type="ECO:0000256" key="1">
    <source>
        <dbReference type="SAM" id="MobiDB-lite"/>
    </source>
</evidence>
<sequence>MPKRKREEMVPQSGHDLPPSGGNQQTTDNYLIALPDDLLSLILFHLASDRAKENERGGQNKKSEGNSLSRLALVSHRFHPITRNFHYALKLMDFISAVKRKEMQELLGKYPALAAEIVPITDGAGRAFNCSPFQYALWILDIASCNLMLDSLPASSEGEAIRQKLHAQAQLVRDYGLEYGLKGKRYREKHFNFELSAAAVNRLLTNHKDWSSEELERCWDELAGQAQLLVPLHMSLTLKAGFAHHRFSSRDADAIGAGNVIASVQPLVKDYSLGLCKALNAAEKRNDQARYQTLKDIAAADISALYAFEMTRSKFNLSELWGRLAAQVIVKAQSSL</sequence>
<evidence type="ECO:0000313" key="3">
    <source>
        <dbReference type="Proteomes" id="UP000254677"/>
    </source>
</evidence>
<feature type="region of interest" description="Disordered" evidence="1">
    <location>
        <begin position="1"/>
        <end position="28"/>
    </location>
</feature>
<proteinExistence type="predicted"/>
<reference evidence="2 3" key="1">
    <citation type="submission" date="2018-06" db="EMBL/GenBank/DDBJ databases">
        <authorList>
            <consortium name="Pathogen Informatics"/>
            <person name="Doyle S."/>
        </authorList>
    </citation>
    <scope>NUCLEOTIDE SEQUENCE [LARGE SCALE GENOMIC DNA]</scope>
    <source>
        <strain evidence="2 3">NCTC13292</strain>
    </source>
</reference>
<dbReference type="EMBL" id="UGOA01000001">
    <property type="protein sequence ID" value="STX43341.1"/>
    <property type="molecule type" value="Genomic_DNA"/>
</dbReference>
<keyword evidence="3" id="KW-1185">Reference proteome</keyword>
<dbReference type="AlphaFoldDB" id="A0A378J8N6"/>
<dbReference type="Proteomes" id="UP000254677">
    <property type="component" value="Unassembled WGS sequence"/>
</dbReference>
<accession>A0A378J8N6</accession>
<name>A0A378J8N6_9GAMM</name>
<gene>
    <name evidence="2" type="ORF">NCTC13292_02120</name>
</gene>
<dbReference type="OrthoDB" id="5652138at2"/>
<organism evidence="2 3">
    <name type="scientific">Legionella donaldsonii</name>
    <dbReference type="NCBI Taxonomy" id="45060"/>
    <lineage>
        <taxon>Bacteria</taxon>
        <taxon>Pseudomonadati</taxon>
        <taxon>Pseudomonadota</taxon>
        <taxon>Gammaproteobacteria</taxon>
        <taxon>Legionellales</taxon>
        <taxon>Legionellaceae</taxon>
        <taxon>Legionella</taxon>
    </lineage>
</organism>
<protein>
    <submittedName>
        <fullName evidence="2">SidC homolog</fullName>
    </submittedName>
</protein>
<dbReference type="RefSeq" id="WP_115221744.1">
    <property type="nucleotide sequence ID" value="NZ_CAXYJE010000002.1"/>
</dbReference>